<proteinExistence type="predicted"/>
<evidence type="ECO:0000313" key="2">
    <source>
        <dbReference type="Proteomes" id="UP000801492"/>
    </source>
</evidence>
<keyword evidence="2" id="KW-1185">Reference proteome</keyword>
<reference evidence="1" key="1">
    <citation type="submission" date="2019-08" db="EMBL/GenBank/DDBJ databases">
        <title>The genome of the North American firefly Photinus pyralis.</title>
        <authorList>
            <consortium name="Photinus pyralis genome working group"/>
            <person name="Fallon T.R."/>
            <person name="Sander Lower S.E."/>
            <person name="Weng J.-K."/>
        </authorList>
    </citation>
    <scope>NUCLEOTIDE SEQUENCE</scope>
    <source>
        <strain evidence="1">TRF0915ILg1</strain>
        <tissue evidence="1">Whole body</tissue>
    </source>
</reference>
<evidence type="ECO:0000313" key="1">
    <source>
        <dbReference type="EMBL" id="KAF2880348.1"/>
    </source>
</evidence>
<organism evidence="1 2">
    <name type="scientific">Ignelater luminosus</name>
    <name type="common">Cucubano</name>
    <name type="synonym">Pyrophorus luminosus</name>
    <dbReference type="NCBI Taxonomy" id="2038154"/>
    <lineage>
        <taxon>Eukaryota</taxon>
        <taxon>Metazoa</taxon>
        <taxon>Ecdysozoa</taxon>
        <taxon>Arthropoda</taxon>
        <taxon>Hexapoda</taxon>
        <taxon>Insecta</taxon>
        <taxon>Pterygota</taxon>
        <taxon>Neoptera</taxon>
        <taxon>Endopterygota</taxon>
        <taxon>Coleoptera</taxon>
        <taxon>Polyphaga</taxon>
        <taxon>Elateriformia</taxon>
        <taxon>Elateroidea</taxon>
        <taxon>Elateridae</taxon>
        <taxon>Agrypninae</taxon>
        <taxon>Pyrophorini</taxon>
        <taxon>Ignelater</taxon>
    </lineage>
</organism>
<name>A0A8K0FZJ4_IGNLU</name>
<gene>
    <name evidence="1" type="ORF">ILUMI_25823</name>
</gene>
<dbReference type="OrthoDB" id="6781249at2759"/>
<protein>
    <submittedName>
        <fullName evidence="1">Uncharacterized protein</fullName>
    </submittedName>
</protein>
<comment type="caution">
    <text evidence="1">The sequence shown here is derived from an EMBL/GenBank/DDBJ whole genome shotgun (WGS) entry which is preliminary data.</text>
</comment>
<dbReference type="EMBL" id="VTPC01090980">
    <property type="protein sequence ID" value="KAF2880348.1"/>
    <property type="molecule type" value="Genomic_DNA"/>
</dbReference>
<sequence length="179" mass="21059">MTPCSQSDNSQYAIMGTLQNDEYRISTQSSTTNNETIDSLPGCSFWPDNQHSHHFPIVRNNSSYINFERSPWKNQIYFQTLEMIEEQNEELLLNEGINCILTIYDAKTVKNLNELRYKRFIALASKNKNVQLNLLPQTEDAVKQHIKRVYLQVQQWKDNALIPPEEWGWQKDNYLNQSK</sequence>
<dbReference type="Proteomes" id="UP000801492">
    <property type="component" value="Unassembled WGS sequence"/>
</dbReference>
<dbReference type="AlphaFoldDB" id="A0A8K0FZJ4"/>
<accession>A0A8K0FZJ4</accession>